<evidence type="ECO:0000313" key="8">
    <source>
        <dbReference type="EMBL" id="MBB5757580.1"/>
    </source>
</evidence>
<dbReference type="Proteomes" id="UP000583454">
    <property type="component" value="Unassembled WGS sequence"/>
</dbReference>
<feature type="transmembrane region" description="Helical" evidence="6">
    <location>
        <begin position="272"/>
        <end position="295"/>
    </location>
</feature>
<evidence type="ECO:0000313" key="9">
    <source>
        <dbReference type="Proteomes" id="UP000583454"/>
    </source>
</evidence>
<reference evidence="8 9" key="1">
    <citation type="submission" date="2020-08" db="EMBL/GenBank/DDBJ databases">
        <title>Genomic Encyclopedia of Type Strains, Phase IV (KMG-IV): sequencing the most valuable type-strain genomes for metagenomic binning, comparative biology and taxonomic classification.</title>
        <authorList>
            <person name="Goeker M."/>
        </authorList>
    </citation>
    <scope>NUCLEOTIDE SEQUENCE [LARGE SCALE GENOMIC DNA]</scope>
    <source>
        <strain evidence="8 9">DSM 2163</strain>
    </source>
</reference>
<protein>
    <submittedName>
        <fullName evidence="8">MFS family permease</fullName>
    </submittedName>
</protein>
<dbReference type="GO" id="GO:0022857">
    <property type="term" value="F:transmembrane transporter activity"/>
    <property type="evidence" value="ECO:0007669"/>
    <property type="project" value="InterPro"/>
</dbReference>
<dbReference type="Pfam" id="PF07690">
    <property type="entry name" value="MFS_1"/>
    <property type="match status" value="1"/>
</dbReference>
<keyword evidence="3 6" id="KW-0812">Transmembrane</keyword>
<comment type="subcellular location">
    <subcellularLocation>
        <location evidence="1">Cell membrane</location>
        <topology evidence="1">Multi-pass membrane protein</topology>
    </subcellularLocation>
</comment>
<evidence type="ECO:0000256" key="4">
    <source>
        <dbReference type="ARBA" id="ARBA00022989"/>
    </source>
</evidence>
<evidence type="ECO:0000256" key="5">
    <source>
        <dbReference type="ARBA" id="ARBA00023136"/>
    </source>
</evidence>
<feature type="transmembrane region" description="Helical" evidence="6">
    <location>
        <begin position="366"/>
        <end position="390"/>
    </location>
</feature>
<name>A0A840ZJU3_9HYPH</name>
<dbReference type="GO" id="GO:0005886">
    <property type="term" value="C:plasma membrane"/>
    <property type="evidence" value="ECO:0007669"/>
    <property type="project" value="UniProtKB-SubCell"/>
</dbReference>
<dbReference type="InterPro" id="IPR036259">
    <property type="entry name" value="MFS_trans_sf"/>
</dbReference>
<keyword evidence="9" id="KW-1185">Reference proteome</keyword>
<feature type="transmembrane region" description="Helical" evidence="6">
    <location>
        <begin position="186"/>
        <end position="205"/>
    </location>
</feature>
<dbReference type="PROSITE" id="PS50850">
    <property type="entry name" value="MFS"/>
    <property type="match status" value="1"/>
</dbReference>
<dbReference type="PANTHER" id="PTHR43124">
    <property type="entry name" value="PURINE EFFLUX PUMP PBUE"/>
    <property type="match status" value="1"/>
</dbReference>
<dbReference type="PANTHER" id="PTHR43124:SF3">
    <property type="entry name" value="CHLORAMPHENICOL EFFLUX PUMP RV0191"/>
    <property type="match status" value="1"/>
</dbReference>
<dbReference type="RefSeq" id="WP_183569273.1">
    <property type="nucleotide sequence ID" value="NZ_JACHOP010000008.1"/>
</dbReference>
<evidence type="ECO:0000259" key="7">
    <source>
        <dbReference type="PROSITE" id="PS50850"/>
    </source>
</evidence>
<keyword evidence="2" id="KW-1003">Cell membrane</keyword>
<keyword evidence="5 6" id="KW-0472">Membrane</keyword>
<evidence type="ECO:0000256" key="3">
    <source>
        <dbReference type="ARBA" id="ARBA00022692"/>
    </source>
</evidence>
<feature type="transmembrane region" description="Helical" evidence="6">
    <location>
        <begin position="58"/>
        <end position="82"/>
    </location>
</feature>
<dbReference type="Gene3D" id="1.20.1250.20">
    <property type="entry name" value="MFS general substrate transporter like domains"/>
    <property type="match status" value="1"/>
</dbReference>
<dbReference type="EMBL" id="JACHOP010000008">
    <property type="protein sequence ID" value="MBB5757580.1"/>
    <property type="molecule type" value="Genomic_DNA"/>
</dbReference>
<feature type="transmembrane region" description="Helical" evidence="6">
    <location>
        <begin position="333"/>
        <end position="354"/>
    </location>
</feature>
<dbReference type="InterPro" id="IPR011701">
    <property type="entry name" value="MFS"/>
</dbReference>
<feature type="transmembrane region" description="Helical" evidence="6">
    <location>
        <begin position="163"/>
        <end position="180"/>
    </location>
</feature>
<feature type="transmembrane region" description="Helical" evidence="6">
    <location>
        <begin position="94"/>
        <end position="118"/>
    </location>
</feature>
<accession>A0A840ZJU3</accession>
<evidence type="ECO:0000256" key="1">
    <source>
        <dbReference type="ARBA" id="ARBA00004651"/>
    </source>
</evidence>
<feature type="domain" description="Major facilitator superfamily (MFS) profile" evidence="7">
    <location>
        <begin position="24"/>
        <end position="425"/>
    </location>
</feature>
<dbReference type="InterPro" id="IPR050189">
    <property type="entry name" value="MFS_Efflux_Transporters"/>
</dbReference>
<evidence type="ECO:0000256" key="2">
    <source>
        <dbReference type="ARBA" id="ARBA00022475"/>
    </source>
</evidence>
<gene>
    <name evidence="8" type="ORF">HNR00_002294</name>
</gene>
<feature type="transmembrane region" description="Helical" evidence="6">
    <location>
        <begin position="307"/>
        <end position="327"/>
    </location>
</feature>
<dbReference type="SUPFAM" id="SSF103473">
    <property type="entry name" value="MFS general substrate transporter"/>
    <property type="match status" value="1"/>
</dbReference>
<feature type="transmembrane region" description="Helical" evidence="6">
    <location>
        <begin position="402"/>
        <end position="420"/>
    </location>
</feature>
<feature type="transmembrane region" description="Helical" evidence="6">
    <location>
        <begin position="20"/>
        <end position="37"/>
    </location>
</feature>
<evidence type="ECO:0000256" key="6">
    <source>
        <dbReference type="SAM" id="Phobius"/>
    </source>
</evidence>
<keyword evidence="4 6" id="KW-1133">Transmembrane helix</keyword>
<organism evidence="8 9">
    <name type="scientific">Methylorubrum rhodinum</name>
    <dbReference type="NCBI Taxonomy" id="29428"/>
    <lineage>
        <taxon>Bacteria</taxon>
        <taxon>Pseudomonadati</taxon>
        <taxon>Pseudomonadota</taxon>
        <taxon>Alphaproteobacteria</taxon>
        <taxon>Hyphomicrobiales</taxon>
        <taxon>Methylobacteriaceae</taxon>
        <taxon>Methylorubrum</taxon>
    </lineage>
</organism>
<dbReference type="AlphaFoldDB" id="A0A840ZJU3"/>
<dbReference type="InterPro" id="IPR020846">
    <property type="entry name" value="MFS_dom"/>
</dbReference>
<proteinExistence type="predicted"/>
<feature type="transmembrane region" description="Helical" evidence="6">
    <location>
        <begin position="239"/>
        <end position="260"/>
    </location>
</feature>
<comment type="caution">
    <text evidence="8">The sequence shown here is derived from an EMBL/GenBank/DDBJ whole genome shotgun (WGS) entry which is preliminary data.</text>
</comment>
<sequence length="428" mass="44299">MTPLQDVPLASLERGRDPAGSWRTALLFSALNCLAFCDRMMLAFLAPAIKTALGVSDTMLGALVGTAFALPNVLGLVLFASIGAAADRLWAVRLSLVAGTTASVLCGLAPSVGALLAARMALGFSQAPLTPAAATHLAGLFPADRLGRATSVFTSGATLGRSIAFLGGGIVLAWIGLPLLGTQDGWRAVFVLTLLPSAILLALLLRMRERPTAPTTQGREPLLWAWMWSQRRALGTHTLSAAMAALVLQSVAAWTTTVLVNAHHLPLAQAGSLYGTIFLVCAPLGHLGGGALLDMLHRRGSVRPHRILIAACMSAGCLAVMLFGLAARLDHAILGLGCATFLLSVGVPAWLTGIQTLAPPRLRTRVTSLFMACVVLIALGFGPPVVGVLSDHGLGSARIGEALTWVVGAATLISLLALAAQPNKRVAP</sequence>